<protein>
    <submittedName>
        <fullName evidence="1">Uncharacterized protein</fullName>
    </submittedName>
</protein>
<name>A0A2X3YEH6_STRSA</name>
<evidence type="ECO:0000313" key="1">
    <source>
        <dbReference type="EMBL" id="SQF70389.1"/>
    </source>
</evidence>
<proteinExistence type="predicted"/>
<dbReference type="AlphaFoldDB" id="A0A2X3YEH6"/>
<dbReference type="RefSeq" id="WP_111675205.1">
    <property type="nucleotide sequence ID" value="NZ_LS483364.1"/>
</dbReference>
<organism evidence="1 2">
    <name type="scientific">Streptococcus sanguinis</name>
    <dbReference type="NCBI Taxonomy" id="1305"/>
    <lineage>
        <taxon>Bacteria</taxon>
        <taxon>Bacillati</taxon>
        <taxon>Bacillota</taxon>
        <taxon>Bacilli</taxon>
        <taxon>Lactobacillales</taxon>
        <taxon>Streptococcaceae</taxon>
        <taxon>Streptococcus</taxon>
    </lineage>
</organism>
<evidence type="ECO:0000313" key="2">
    <source>
        <dbReference type="Proteomes" id="UP000248534"/>
    </source>
</evidence>
<dbReference type="EMBL" id="LS483364">
    <property type="protein sequence ID" value="SQF70389.1"/>
    <property type="molecule type" value="Genomic_DNA"/>
</dbReference>
<reference evidence="1 2" key="1">
    <citation type="submission" date="2018-06" db="EMBL/GenBank/DDBJ databases">
        <authorList>
            <consortium name="Pathogen Informatics"/>
            <person name="Doyle S."/>
        </authorList>
    </citation>
    <scope>NUCLEOTIDE SEQUENCE [LARGE SCALE GENOMIC DNA]</scope>
    <source>
        <strain evidence="1 2">NCTC11086</strain>
    </source>
</reference>
<accession>A0A2X3YEH6</accession>
<gene>
    <name evidence="1" type="ORF">NCTC11086_00225</name>
</gene>
<sequence length="98" mass="10969">MAEKTEQTKTVQLTVEELQSLGCRLSNILKTIKLDQVAQAGVSLSKDWESFIFTDIATSYLSSSYEVFETIIAELDDIASQLLECDDAEELEGFRNGR</sequence>
<dbReference type="Proteomes" id="UP000248534">
    <property type="component" value="Chromosome 1"/>
</dbReference>